<dbReference type="AlphaFoldDB" id="A0A838WTE1"/>
<dbReference type="Gene3D" id="3.40.140.120">
    <property type="match status" value="1"/>
</dbReference>
<sequence length="317" mass="33935">MGFLGLVRDALALPAAAYSHPVGLASPWAEDPTPLLPITGTEAITNRETGPVSRRLAMSVPALARARRLIVGSIARLPLEATKNGELLADQPRWLSRTDGPVSPFHRMLWTVDDLLFYGWSLWALERDAQGIVIAADRVPFDSWQFDSDGSVLYAGESVDPESVCLIPGVDDGVLVDGATPIRHAADLGRSAARAARTPIAHTELHQTGGEPMNTEQIRALVTSWIAARRSPDGAVSFTNPSIEVKTHGTYDSTLLVEGRAAAAVDIARVTGIPSIMLDAAASDTTMRYSNVDARNTEFIDYCLAPLMAAIAARLGM</sequence>
<evidence type="ECO:0000313" key="2">
    <source>
        <dbReference type="Proteomes" id="UP000580709"/>
    </source>
</evidence>
<dbReference type="RefSeq" id="WP_181729322.1">
    <property type="nucleotide sequence ID" value="NZ_JACEOR010000019.1"/>
</dbReference>
<comment type="caution">
    <text evidence="1">The sequence shown here is derived from an EMBL/GenBank/DDBJ whole genome shotgun (WGS) entry which is preliminary data.</text>
</comment>
<dbReference type="InterPro" id="IPR006944">
    <property type="entry name" value="Phage/GTA_portal"/>
</dbReference>
<proteinExistence type="predicted"/>
<dbReference type="Pfam" id="PF04860">
    <property type="entry name" value="Phage_portal"/>
    <property type="match status" value="1"/>
</dbReference>
<gene>
    <name evidence="1" type="ORF">H0H28_00485</name>
</gene>
<dbReference type="Gene3D" id="3.30.1120.70">
    <property type="match status" value="1"/>
</dbReference>
<dbReference type="Proteomes" id="UP000580709">
    <property type="component" value="Unassembled WGS sequence"/>
</dbReference>
<organism evidence="1 2">
    <name type="scientific">Corynebacterium sanguinis</name>
    <dbReference type="NCBI Taxonomy" id="2594913"/>
    <lineage>
        <taxon>Bacteria</taxon>
        <taxon>Bacillati</taxon>
        <taxon>Actinomycetota</taxon>
        <taxon>Actinomycetes</taxon>
        <taxon>Mycobacteriales</taxon>
        <taxon>Corynebacteriaceae</taxon>
        <taxon>Corynebacterium</taxon>
    </lineage>
</organism>
<evidence type="ECO:0000313" key="1">
    <source>
        <dbReference type="EMBL" id="MBA4503838.1"/>
    </source>
</evidence>
<reference evidence="1 2" key="1">
    <citation type="submission" date="2020-07" db="EMBL/GenBank/DDBJ databases">
        <authorList>
            <person name="Khare M."/>
        </authorList>
    </citation>
    <scope>NUCLEOTIDE SEQUENCE [LARGE SCALE GENOMIC DNA]</scope>
    <source>
        <strain evidence="1 2">P8776</strain>
    </source>
</reference>
<dbReference type="EMBL" id="JACEOR010000019">
    <property type="protein sequence ID" value="MBA4503838.1"/>
    <property type="molecule type" value="Genomic_DNA"/>
</dbReference>
<protein>
    <submittedName>
        <fullName evidence="1">Phage portal protein</fullName>
    </submittedName>
</protein>
<feature type="non-terminal residue" evidence="1">
    <location>
        <position position="317"/>
    </location>
</feature>
<accession>A0A838WTE1</accession>
<name>A0A838WTE1_9CORY</name>
<dbReference type="Gene3D" id="1.20.1270.210">
    <property type="match status" value="1"/>
</dbReference>
<keyword evidence="2" id="KW-1185">Reference proteome</keyword>